<proteinExistence type="predicted"/>
<organism evidence="2">
    <name type="scientific">Paenibacillus sp. BIHB 4019</name>
    <dbReference type="NCBI Taxonomy" id="1870819"/>
    <lineage>
        <taxon>Bacteria</taxon>
        <taxon>Bacillati</taxon>
        <taxon>Bacillota</taxon>
        <taxon>Bacilli</taxon>
        <taxon>Bacillales</taxon>
        <taxon>Paenibacillaceae</taxon>
        <taxon>Paenibacillus</taxon>
    </lineage>
</organism>
<protein>
    <submittedName>
        <fullName evidence="2">Penicillin-binding protein</fullName>
    </submittedName>
</protein>
<dbReference type="PANTHER" id="PTHR43283:SF7">
    <property type="entry name" value="BETA-LACTAMASE-RELATED DOMAIN-CONTAINING PROTEIN"/>
    <property type="match status" value="1"/>
</dbReference>
<dbReference type="SUPFAM" id="SSF56601">
    <property type="entry name" value="beta-lactamase/transpeptidase-like"/>
    <property type="match status" value="1"/>
</dbReference>
<dbReference type="AlphaFoldDB" id="A0A1B2DP51"/>
<reference evidence="2" key="1">
    <citation type="submission" date="2016-08" db="EMBL/GenBank/DDBJ databases">
        <title>Complete Genome Seqeunce of Paenibacillus sp. BIHB 4019 from tea rhizoplane.</title>
        <authorList>
            <person name="Thakur R."/>
            <person name="Swarnkar M.K."/>
            <person name="Gulati A."/>
        </authorList>
    </citation>
    <scope>NUCLEOTIDE SEQUENCE [LARGE SCALE GENOMIC DNA]</scope>
    <source>
        <strain evidence="2">BIHB4019</strain>
    </source>
</reference>
<accession>A0A1B2DP51</accession>
<name>A0A1B2DP51_9BACL</name>
<dbReference type="InterPro" id="IPR001466">
    <property type="entry name" value="Beta-lactam-related"/>
</dbReference>
<dbReference type="EMBL" id="CP016808">
    <property type="protein sequence ID" value="ANY69467.1"/>
    <property type="molecule type" value="Genomic_DNA"/>
</dbReference>
<dbReference type="PANTHER" id="PTHR43283">
    <property type="entry name" value="BETA-LACTAMASE-RELATED"/>
    <property type="match status" value="1"/>
</dbReference>
<feature type="domain" description="Beta-lactamase-related" evidence="1">
    <location>
        <begin position="29"/>
        <end position="291"/>
    </location>
</feature>
<dbReference type="Gene3D" id="3.40.710.10">
    <property type="entry name" value="DD-peptidase/beta-lactamase superfamily"/>
    <property type="match status" value="1"/>
</dbReference>
<dbReference type="InterPro" id="IPR050789">
    <property type="entry name" value="Diverse_Enzym_Activities"/>
</dbReference>
<gene>
    <name evidence="2" type="ORF">BBD42_25510</name>
</gene>
<sequence>MVAKWDEKLKPLSGTLRGAKIHTCLISHKQELLFQYFKNVKAEKKLHKINSCTKSITSSLIGIAYDRGLLPELSTPISEFFPAFAREGTDERKRLITIDHLLTMSPGFDWPEMGEWGGWPQMIHSPNWVNYVLDRPLLQAPGESMNYNSGCSHLLLAILQKQTNQSVKQFAEQYLFSPLKFGDYIWHEDPQGIPIGGFGIHMAVQDMHKFGELYLNNGKWGSKRLISEQWIALTTRPEYATYDFFGPYGRHWWTCTTSTGEPFYFAMGMGGQYICVVPSEEIVITMTSDTHGYTGNPMQIIKSLL</sequence>
<evidence type="ECO:0000313" key="2">
    <source>
        <dbReference type="EMBL" id="ANY69467.1"/>
    </source>
</evidence>
<dbReference type="Pfam" id="PF00144">
    <property type="entry name" value="Beta-lactamase"/>
    <property type="match status" value="1"/>
</dbReference>
<dbReference type="InterPro" id="IPR012338">
    <property type="entry name" value="Beta-lactam/transpept-like"/>
</dbReference>
<evidence type="ECO:0000259" key="1">
    <source>
        <dbReference type="Pfam" id="PF00144"/>
    </source>
</evidence>